<sequence length="451" mass="53198">MSLGVGNRNIPVLLQEIRSNFTNASNIVWKAKISRIVHFDYFEEAKVLGSIKVSRVRLDLVGLEILPRLRDDIFSLLISLGPESVFNTLLNPSQNDDELREAECFLRSLREVSHRFLNQLVRADDGFDSLVNPKQLPSSEEDMMQLVLLSYNKFDSLVGWIECVIYSLQRLIDDLCSYLEKLQHTTHTTVISFPFYDWGQIARDSSKIFIYLDESIKTFSQSEYKLFLRRSSSSADFIEEYCSKPLEIYLRRVLQTFGPNPSQLEQMISPLLYNYDSDSDDSDYFYNHHRNQLPAPPRFCFGLFLKLLSLLQLFINKVSRENHQRLKLNYSLTLDRMITVSCEFKKWDNLSYAIIETALDTEIEQSYLLDYINVLRKSIHKVVDSYFLKTENHKHMYNFSGEEYDEQDDRPYVSDEEIEEEVVYQHKQLQLRTILRFLIIFTKRQMKQFVK</sequence>
<evidence type="ECO:0000313" key="2">
    <source>
        <dbReference type="Proteomes" id="UP001153365"/>
    </source>
</evidence>
<name>A0AAV0AF76_PHAPC</name>
<reference evidence="1" key="1">
    <citation type="submission" date="2022-06" db="EMBL/GenBank/DDBJ databases">
        <authorList>
            <consortium name="SYNGENTA / RWTH Aachen University"/>
        </authorList>
    </citation>
    <scope>NUCLEOTIDE SEQUENCE</scope>
</reference>
<protein>
    <submittedName>
        <fullName evidence="1">Expressed protein</fullName>
    </submittedName>
</protein>
<organism evidence="1 2">
    <name type="scientific">Phakopsora pachyrhizi</name>
    <name type="common">Asian soybean rust disease fungus</name>
    <dbReference type="NCBI Taxonomy" id="170000"/>
    <lineage>
        <taxon>Eukaryota</taxon>
        <taxon>Fungi</taxon>
        <taxon>Dikarya</taxon>
        <taxon>Basidiomycota</taxon>
        <taxon>Pucciniomycotina</taxon>
        <taxon>Pucciniomycetes</taxon>
        <taxon>Pucciniales</taxon>
        <taxon>Phakopsoraceae</taxon>
        <taxon>Phakopsora</taxon>
    </lineage>
</organism>
<dbReference type="EMBL" id="CALTRL010000028">
    <property type="protein sequence ID" value="CAH7666028.1"/>
    <property type="molecule type" value="Genomic_DNA"/>
</dbReference>
<dbReference type="Proteomes" id="UP001153365">
    <property type="component" value="Unassembled WGS sequence"/>
</dbReference>
<keyword evidence="2" id="KW-1185">Reference proteome</keyword>
<accession>A0AAV0AF76</accession>
<evidence type="ECO:0000313" key="1">
    <source>
        <dbReference type="EMBL" id="CAH7666028.1"/>
    </source>
</evidence>
<gene>
    <name evidence="1" type="ORF">PPACK8108_LOCUS342</name>
</gene>
<comment type="caution">
    <text evidence="1">The sequence shown here is derived from an EMBL/GenBank/DDBJ whole genome shotgun (WGS) entry which is preliminary data.</text>
</comment>
<dbReference type="AlphaFoldDB" id="A0AAV0AF76"/>
<proteinExistence type="predicted"/>